<feature type="domain" description="Nitric oxide reductase subunit B cytochrome c-like" evidence="2">
    <location>
        <begin position="23"/>
        <end position="197"/>
    </location>
</feature>
<dbReference type="SUPFAM" id="SSF81442">
    <property type="entry name" value="Cytochrome c oxidase subunit I-like"/>
    <property type="match status" value="1"/>
</dbReference>
<keyword evidence="1" id="KW-1133">Transmembrane helix</keyword>
<dbReference type="InterPro" id="IPR054309">
    <property type="entry name" value="NorB_cytochrome_c-like"/>
</dbReference>
<protein>
    <submittedName>
        <fullName evidence="3">Nitric-oxide reductase large subunit</fullName>
    </submittedName>
</protein>
<feature type="transmembrane region" description="Helical" evidence="1">
    <location>
        <begin position="525"/>
        <end position="546"/>
    </location>
</feature>
<dbReference type="KEGG" id="mtw:CQW49_22935"/>
<dbReference type="InterPro" id="IPR036927">
    <property type="entry name" value="Cyt_c_oxase-like_su1_sf"/>
</dbReference>
<name>A0A2D2D7A6_METT3</name>
<proteinExistence type="predicted"/>
<dbReference type="GO" id="GO:0016020">
    <property type="term" value="C:membrane"/>
    <property type="evidence" value="ECO:0007669"/>
    <property type="project" value="InterPro"/>
</dbReference>
<accession>A0A2D2D7A6</accession>
<dbReference type="Proteomes" id="UP000230709">
    <property type="component" value="Plasmid pOB3b2"/>
</dbReference>
<dbReference type="AlphaFoldDB" id="A0A2D2D7A6"/>
<keyword evidence="4" id="KW-1185">Reference proteome</keyword>
<keyword evidence="3" id="KW-0614">Plasmid</keyword>
<reference evidence="4" key="1">
    <citation type="submission" date="2017-10" db="EMBL/GenBank/DDBJ databases">
        <title>Completed PacBio SMRT sequence of Methylosinus trichosporium OB3b reveals presence of a third large plasmid.</title>
        <authorList>
            <person name="Charles T.C."/>
            <person name="Lynch M.D.J."/>
            <person name="Heil J.R."/>
            <person name="Cheng J."/>
        </authorList>
    </citation>
    <scope>NUCLEOTIDE SEQUENCE [LARGE SCALE GENOMIC DNA]</scope>
    <source>
        <strain evidence="4">OB3b</strain>
        <plasmid evidence="4">pob3b2</plasmid>
    </source>
</reference>
<feature type="transmembrane region" description="Helical" evidence="1">
    <location>
        <begin position="424"/>
        <end position="448"/>
    </location>
</feature>
<dbReference type="GO" id="GO:0009060">
    <property type="term" value="P:aerobic respiration"/>
    <property type="evidence" value="ECO:0007669"/>
    <property type="project" value="InterPro"/>
</dbReference>
<feature type="transmembrane region" description="Helical" evidence="1">
    <location>
        <begin position="310"/>
        <end position="330"/>
    </location>
</feature>
<sequence>MVLGFSGLIAVTVLAYHNAPPIPARVIGADDAVLFTGADVGDGQAVFLKYGLMDNGTVWGHGAYLGPDYAAETLHRIGEHTAAALAQQQYGKPLAALTRAQLAGVRSEVAVALKTNRYDATTETLRLTAPEAEAFRLEIGQWTDYFRHPSRNGGLKRDLITDPAELHQLTAFITWAAWASVADRPGADYSYTNNFPYDPTVGNQPTAGALLWSALSLMMLLGGIAVVLLAFGKFDYLGWISRGRHVHPHLLPGQASAGQRALVKFFIIVALLFLAQTLVGGATSHYRADPGSFYGIPLEQIFPSNLMRTWHLQTGIFWIATAYVAAALFLARSLRADEPRWLAGWVHVLFAAFVVVIGGSLLGEWLGMSGLLGRWWFWLGDQGWEYLEIGRLWQYLLVAGLLVWFALLWWLARPRAVADVAARPLARAFLLAALAIPVFYIPALFYGAKTNYTVVDTWRFWIIHLWVEGFFEFFATTVVALVFFQLGLTSRNTALRVIYLDAILYFLGGIVGTGHHWYFTGQTNFNMALSAMFSALEVVPLTLLTLDAWDFVRVTRSECEICGKSVAVPHKWTFYFLMAVGFWNFVGAGVFGFLINLPIISYYEVGTLLTPNHGHAALMGVFGMLAIALMVFVLRQTIDESRWAGIEKCVKVAFWGTNIGLAMMVAMNLFPGGVLQLRDVTQHGYWHARSLAYTGSDTARLIEWLRLPGDLVFIIFGATPLVIATVKGYLGMGAACPGEGRTARDGVVGDTRFE</sequence>
<dbReference type="Pfam" id="PF00115">
    <property type="entry name" value="COX1"/>
    <property type="match status" value="1"/>
</dbReference>
<feature type="transmembrane region" description="Helical" evidence="1">
    <location>
        <begin position="209"/>
        <end position="232"/>
    </location>
</feature>
<evidence type="ECO:0000256" key="1">
    <source>
        <dbReference type="SAM" id="Phobius"/>
    </source>
</evidence>
<organism evidence="3 4">
    <name type="scientific">Methylosinus trichosporium (strain ATCC 35070 / NCIMB 11131 / UNIQEM 75 / OB3b)</name>
    <dbReference type="NCBI Taxonomy" id="595536"/>
    <lineage>
        <taxon>Bacteria</taxon>
        <taxon>Pseudomonadati</taxon>
        <taxon>Pseudomonadota</taxon>
        <taxon>Alphaproteobacteria</taxon>
        <taxon>Hyphomicrobiales</taxon>
        <taxon>Methylocystaceae</taxon>
        <taxon>Methylosinus</taxon>
    </lineage>
</organism>
<feature type="transmembrane region" description="Helical" evidence="1">
    <location>
        <begin position="615"/>
        <end position="632"/>
    </location>
</feature>
<dbReference type="InterPro" id="IPR000883">
    <property type="entry name" value="Cyt_C_Oxase_1"/>
</dbReference>
<feature type="transmembrane region" description="Helical" evidence="1">
    <location>
        <begin position="460"/>
        <end position="486"/>
    </location>
</feature>
<keyword evidence="1" id="KW-0472">Membrane</keyword>
<dbReference type="GO" id="GO:0020037">
    <property type="term" value="F:heme binding"/>
    <property type="evidence" value="ECO:0007669"/>
    <property type="project" value="InterPro"/>
</dbReference>
<feature type="transmembrane region" description="Helical" evidence="1">
    <location>
        <begin position="392"/>
        <end position="412"/>
    </location>
</feature>
<feature type="transmembrane region" description="Helical" evidence="1">
    <location>
        <begin position="498"/>
        <end position="519"/>
    </location>
</feature>
<dbReference type="GO" id="GO:0004129">
    <property type="term" value="F:cytochrome-c oxidase activity"/>
    <property type="evidence" value="ECO:0007669"/>
    <property type="project" value="InterPro"/>
</dbReference>
<keyword evidence="1" id="KW-0812">Transmembrane</keyword>
<feature type="transmembrane region" description="Helical" evidence="1">
    <location>
        <begin position="711"/>
        <end position="730"/>
    </location>
</feature>
<feature type="transmembrane region" description="Helical" evidence="1">
    <location>
        <begin position="342"/>
        <end position="372"/>
    </location>
</feature>
<gene>
    <name evidence="3" type="ORF">CQW49_22935</name>
</gene>
<feature type="transmembrane region" description="Helical" evidence="1">
    <location>
        <begin position="652"/>
        <end position="670"/>
    </location>
</feature>
<feature type="transmembrane region" description="Helical" evidence="1">
    <location>
        <begin position="574"/>
        <end position="595"/>
    </location>
</feature>
<geneLocation type="plasmid" evidence="4">
    <name>pob3b2</name>
</geneLocation>
<dbReference type="Pfam" id="PF22085">
    <property type="entry name" value="NorB_cytochrome_c-like"/>
    <property type="match status" value="1"/>
</dbReference>
<dbReference type="EMBL" id="CP023739">
    <property type="protein sequence ID" value="ATQ70900.1"/>
    <property type="molecule type" value="Genomic_DNA"/>
</dbReference>
<dbReference type="PANTHER" id="PTHR10422">
    <property type="entry name" value="CYTOCHROME C OXIDASE SUBUNIT 1"/>
    <property type="match status" value="1"/>
</dbReference>
<dbReference type="Gene3D" id="1.20.210.10">
    <property type="entry name" value="Cytochrome c oxidase-like, subunit I domain"/>
    <property type="match status" value="1"/>
</dbReference>
<feature type="transmembrane region" description="Helical" evidence="1">
    <location>
        <begin position="261"/>
        <end position="279"/>
    </location>
</feature>
<evidence type="ECO:0000313" key="4">
    <source>
        <dbReference type="Proteomes" id="UP000230709"/>
    </source>
</evidence>
<dbReference type="PANTHER" id="PTHR10422:SF38">
    <property type="entry name" value="CYTOCHROME B SUBUNIT OF NITRIC OXIDE REDUCTASE"/>
    <property type="match status" value="1"/>
</dbReference>
<evidence type="ECO:0000313" key="3">
    <source>
        <dbReference type="EMBL" id="ATQ70900.1"/>
    </source>
</evidence>
<evidence type="ECO:0000259" key="2">
    <source>
        <dbReference type="Pfam" id="PF22085"/>
    </source>
</evidence>